<dbReference type="InterPro" id="IPR053120">
    <property type="entry name" value="PFR_Component"/>
</dbReference>
<dbReference type="SUPFAM" id="SSF52047">
    <property type="entry name" value="RNI-like"/>
    <property type="match status" value="1"/>
</dbReference>
<dbReference type="Pfam" id="PF05149">
    <property type="entry name" value="Flagellar_rod"/>
    <property type="match status" value="1"/>
</dbReference>
<feature type="region of interest" description="Disordered" evidence="1">
    <location>
        <begin position="201"/>
        <end position="256"/>
    </location>
</feature>
<dbReference type="InterPro" id="IPR007824">
    <property type="entry name" value="Flagellar_rod"/>
</dbReference>
<dbReference type="PANTHER" id="PTHR34732">
    <property type="entry name" value="69 KDA PARAFLAGELLAR ROD PROTEIN-RELATED"/>
    <property type="match status" value="1"/>
</dbReference>
<dbReference type="AlphaFoldDB" id="A0A7S1JA23"/>
<dbReference type="Gene3D" id="3.80.10.10">
    <property type="entry name" value="Ribonuclease Inhibitor"/>
    <property type="match status" value="1"/>
</dbReference>
<dbReference type="InterPro" id="IPR032675">
    <property type="entry name" value="LRR_dom_sf"/>
</dbReference>
<evidence type="ECO:0000313" key="2">
    <source>
        <dbReference type="EMBL" id="CAD9037288.1"/>
    </source>
</evidence>
<accession>A0A7S1JA23</accession>
<name>A0A7S1JA23_9EUGL</name>
<dbReference type="EMBL" id="HBGA01130676">
    <property type="protein sequence ID" value="CAD9037288.1"/>
    <property type="molecule type" value="Transcribed_RNA"/>
</dbReference>
<evidence type="ECO:0000256" key="1">
    <source>
        <dbReference type="SAM" id="MobiDB-lite"/>
    </source>
</evidence>
<dbReference type="PANTHER" id="PTHR34732:SF4">
    <property type="entry name" value="ROD COMPONENT, PUTATIVE-RELATED"/>
    <property type="match status" value="1"/>
</dbReference>
<reference evidence="2" key="1">
    <citation type="submission" date="2021-01" db="EMBL/GenBank/DDBJ databases">
        <authorList>
            <person name="Corre E."/>
            <person name="Pelletier E."/>
            <person name="Niang G."/>
            <person name="Scheremetjew M."/>
            <person name="Finn R."/>
            <person name="Kale V."/>
            <person name="Holt S."/>
            <person name="Cochrane G."/>
            <person name="Meng A."/>
            <person name="Brown T."/>
            <person name="Cohen L."/>
        </authorList>
    </citation>
    <scope>NUCLEOTIDE SEQUENCE</scope>
    <source>
        <strain evidence="2">NIES-381</strain>
    </source>
</reference>
<dbReference type="GO" id="GO:0005516">
    <property type="term" value="F:calmodulin binding"/>
    <property type="evidence" value="ECO:0007669"/>
    <property type="project" value="InterPro"/>
</dbReference>
<dbReference type="GO" id="GO:0031514">
    <property type="term" value="C:motile cilium"/>
    <property type="evidence" value="ECO:0007669"/>
    <property type="project" value="InterPro"/>
</dbReference>
<protein>
    <submittedName>
        <fullName evidence="2">Uncharacterized protein</fullName>
    </submittedName>
</protein>
<feature type="compositionally biased region" description="Low complexity" evidence="1">
    <location>
        <begin position="206"/>
        <end position="225"/>
    </location>
</feature>
<gene>
    <name evidence="2" type="ORF">EGYM00392_LOCUS48447</name>
</gene>
<sequence>MVQTVGVPADCTRNDAIRGQKLDELYNDTCQQVGVKPDPNVVKILTGQYSREVQTLDFSSNYLGLNGMAVLLDVIAECPSLESLSFENNYLKPESIPHLVKIIKGMPSLCALNLANNSTLGFSTAKLLLQLVKNNKQITELELHGTGIVPATKDLIAKYLTENATSAQYWANKSIPKSLSYDYTAVGKKDAADMMVVSMGSNASGSPATTPKEPSPPASKSTKAPRPGSVTSQGSQKGEADNGEPQSDEDVLNSGYKPAANFKKNEVLAKEAQATNTNLAENAKGAAGRLQALHYQQTQRTTTMLGEVQSRHAQVNQLIVDLDEQYKSPAYYFGYNTEKLIQEAQLMLSEDDLVTYGKIYGVGTDKADKLVGIPPLLEKLKHADTTLAEKLDIIAQLEELCYIREHSDAIPHVAKCYDCLHSKIIDLPYVLKTFRETDDDLDRLILERDNWNDKKEEAFRNGNIGQAEEYHDKSLDVQDKLLRLAIKRVDTLRDLKGQAHLQHQVKDAEQKVNIRLAQCARDAEEVMKTVEEDTAKLDEVIIKRRKVVEEKKREYDMFCILAKDRIKAAQARQYDVYDEIDKRFKELEELGEYHHKEYMQYFGNREEYEAEQCALWEFEETWRIHRYNINCLTGVCQKMMRTTDDFAEFFHGIPERIIEKSNETWTKTQELTVAETRMCLEYFEPYLLSLGPMIWKKEKRLDELDRMSRSIAFSVEMCADTMDPNARKYEMQANELQFQKGAIERKIEKYRGIGDEAVEMFEPIAKLLQEMGHEFEHPSLKLHEEMVEGVQRVMVKKRQQHESEQYHIDRDDDEIQKQTMTVKKAKDLKSSQLLPALSAASPRAKKGNLMFE</sequence>
<organism evidence="2">
    <name type="scientific">Eutreptiella gymnastica</name>
    <dbReference type="NCBI Taxonomy" id="73025"/>
    <lineage>
        <taxon>Eukaryota</taxon>
        <taxon>Discoba</taxon>
        <taxon>Euglenozoa</taxon>
        <taxon>Euglenida</taxon>
        <taxon>Spirocuta</taxon>
        <taxon>Euglenophyceae</taxon>
        <taxon>Eutreptiales</taxon>
        <taxon>Eutreptiaceae</taxon>
        <taxon>Eutreptiella</taxon>
    </lineage>
</organism>
<proteinExistence type="predicted"/>